<dbReference type="PROSITE" id="PS01124">
    <property type="entry name" value="HTH_ARAC_FAMILY_2"/>
    <property type="match status" value="1"/>
</dbReference>
<keyword evidence="3" id="KW-0804">Transcription</keyword>
<dbReference type="InterPro" id="IPR018060">
    <property type="entry name" value="HTH_AraC"/>
</dbReference>
<name>A0ABY5VJZ4_9FIRM</name>
<dbReference type="EMBL" id="CP102290">
    <property type="protein sequence ID" value="UWP60707.1"/>
    <property type="molecule type" value="Genomic_DNA"/>
</dbReference>
<dbReference type="Proteomes" id="UP001060164">
    <property type="component" value="Chromosome"/>
</dbReference>
<dbReference type="Pfam" id="PF12833">
    <property type="entry name" value="HTH_18"/>
    <property type="match status" value="1"/>
</dbReference>
<proteinExistence type="predicted"/>
<dbReference type="InterPro" id="IPR009057">
    <property type="entry name" value="Homeodomain-like_sf"/>
</dbReference>
<dbReference type="InterPro" id="IPR018771">
    <property type="entry name" value="PocR_dom"/>
</dbReference>
<evidence type="ECO:0000259" key="4">
    <source>
        <dbReference type="PROSITE" id="PS01124"/>
    </source>
</evidence>
<gene>
    <name evidence="5" type="ORF">NQ502_06650</name>
</gene>
<evidence type="ECO:0000256" key="1">
    <source>
        <dbReference type="ARBA" id="ARBA00023015"/>
    </source>
</evidence>
<protein>
    <submittedName>
        <fullName evidence="5">AraC family transcriptional regulator</fullName>
    </submittedName>
</protein>
<keyword evidence="6" id="KW-1185">Reference proteome</keyword>
<evidence type="ECO:0000313" key="5">
    <source>
        <dbReference type="EMBL" id="UWP60707.1"/>
    </source>
</evidence>
<dbReference type="PANTHER" id="PTHR43280:SF28">
    <property type="entry name" value="HTH-TYPE TRANSCRIPTIONAL ACTIVATOR RHAS"/>
    <property type="match status" value="1"/>
</dbReference>
<dbReference type="Gene3D" id="1.10.10.60">
    <property type="entry name" value="Homeodomain-like"/>
    <property type="match status" value="2"/>
</dbReference>
<dbReference type="Pfam" id="PF10114">
    <property type="entry name" value="PocR"/>
    <property type="match status" value="1"/>
</dbReference>
<dbReference type="SUPFAM" id="SSF46689">
    <property type="entry name" value="Homeodomain-like"/>
    <property type="match status" value="2"/>
</dbReference>
<evidence type="ECO:0000256" key="3">
    <source>
        <dbReference type="ARBA" id="ARBA00023163"/>
    </source>
</evidence>
<dbReference type="InterPro" id="IPR020449">
    <property type="entry name" value="Tscrpt_reg_AraC-type_HTH"/>
</dbReference>
<evidence type="ECO:0000313" key="6">
    <source>
        <dbReference type="Proteomes" id="UP001060164"/>
    </source>
</evidence>
<organism evidence="5 6">
    <name type="scientific">Ruminococcus gauvreauii</name>
    <dbReference type="NCBI Taxonomy" id="438033"/>
    <lineage>
        <taxon>Bacteria</taxon>
        <taxon>Bacillati</taxon>
        <taxon>Bacillota</taxon>
        <taxon>Clostridia</taxon>
        <taxon>Eubacteriales</taxon>
        <taxon>Oscillospiraceae</taxon>
        <taxon>Ruminococcus</taxon>
    </lineage>
</organism>
<keyword evidence="1" id="KW-0805">Transcription regulation</keyword>
<sequence>MDSILIKQAQKYCRHFETLFDIHCIPVDCTNNTLYLETDVTTDLCKSCEKHLGSKCYGINAFIHGCQEAYRWDGMYIYFCNLGLVLVSTFISDEKGNLSGGIVAGPLCMGNMDDSLSEIPNSDLRKIVAEMPCYPPEQIQSLAEVMSAITSYISGISHGRAGRYFYSQESLLNNIYAEKIKSFSENDYYTYPIAQERRLRSAIRNRDKEEAENVLNQILAYIYVSNNSNLEAIKPRITELMIVISRTAVDAGADMEKIDLITQNSLKHVDTFKTIEDLSAWVSNIMHSFISSTFDYDRLKHADTIHKVDKYIQTHYQHKLTLDEIASKTYLSKTYLCSIFKKETGETITNYINKVRIEKSKLLFSDEKLTIVEIANMCGFEDQSYFTKIFKSYVGMTPKKYRESRKR</sequence>
<keyword evidence="2" id="KW-0238">DNA-binding</keyword>
<evidence type="ECO:0000256" key="2">
    <source>
        <dbReference type="ARBA" id="ARBA00023125"/>
    </source>
</evidence>
<dbReference type="PANTHER" id="PTHR43280">
    <property type="entry name" value="ARAC-FAMILY TRANSCRIPTIONAL REGULATOR"/>
    <property type="match status" value="1"/>
</dbReference>
<dbReference type="RefSeq" id="WP_028530377.1">
    <property type="nucleotide sequence ID" value="NZ_CABLBR010000002.1"/>
</dbReference>
<accession>A0ABY5VJZ4</accession>
<reference evidence="5" key="1">
    <citation type="journal article" date="2022" name="Cell">
        <title>Design, construction, and in vivo augmentation of a complex gut microbiome.</title>
        <authorList>
            <person name="Cheng A.G."/>
            <person name="Ho P.Y."/>
            <person name="Aranda-Diaz A."/>
            <person name="Jain S."/>
            <person name="Yu F.B."/>
            <person name="Meng X."/>
            <person name="Wang M."/>
            <person name="Iakiviak M."/>
            <person name="Nagashima K."/>
            <person name="Zhao A."/>
            <person name="Murugkar P."/>
            <person name="Patil A."/>
            <person name="Atabakhsh K."/>
            <person name="Weakley A."/>
            <person name="Yan J."/>
            <person name="Brumbaugh A.R."/>
            <person name="Higginbottom S."/>
            <person name="Dimas A."/>
            <person name="Shiver A.L."/>
            <person name="Deutschbauer A."/>
            <person name="Neff N."/>
            <person name="Sonnenburg J.L."/>
            <person name="Huang K.C."/>
            <person name="Fischbach M.A."/>
        </authorList>
    </citation>
    <scope>NUCLEOTIDE SEQUENCE</scope>
    <source>
        <strain evidence="5">DSM 19829</strain>
    </source>
</reference>
<feature type="domain" description="HTH araC/xylS-type" evidence="4">
    <location>
        <begin position="306"/>
        <end position="404"/>
    </location>
</feature>
<dbReference type="PRINTS" id="PR00032">
    <property type="entry name" value="HTHARAC"/>
</dbReference>
<dbReference type="SMART" id="SM00342">
    <property type="entry name" value="HTH_ARAC"/>
    <property type="match status" value="1"/>
</dbReference>